<proteinExistence type="predicted"/>
<keyword evidence="2" id="KW-1185">Reference proteome</keyword>
<feature type="non-terminal residue" evidence="1">
    <location>
        <position position="307"/>
    </location>
</feature>
<evidence type="ECO:0000313" key="2">
    <source>
        <dbReference type="Proteomes" id="UP001163835"/>
    </source>
</evidence>
<comment type="caution">
    <text evidence="1">The sequence shown here is derived from an EMBL/GenBank/DDBJ whole genome shotgun (WGS) entry which is preliminary data.</text>
</comment>
<dbReference type="Proteomes" id="UP001163835">
    <property type="component" value="Unassembled WGS sequence"/>
</dbReference>
<name>A0ACC1U167_9AGAR</name>
<reference evidence="1" key="1">
    <citation type="submission" date="2022-09" db="EMBL/GenBank/DDBJ databases">
        <title>A Global Phylogenomic Analysis of the Shiitake Genus Lentinula.</title>
        <authorList>
            <consortium name="DOE Joint Genome Institute"/>
            <person name="Sierra-Patev S."/>
            <person name="Min B."/>
            <person name="Naranjo-Ortiz M."/>
            <person name="Looney B."/>
            <person name="Konkel Z."/>
            <person name="Slot J.C."/>
            <person name="Sakamoto Y."/>
            <person name="Steenwyk J.L."/>
            <person name="Rokas A."/>
            <person name="Carro J."/>
            <person name="Camarero S."/>
            <person name="Ferreira P."/>
            <person name="Molpeceres G."/>
            <person name="Ruiz-Duenas F.J."/>
            <person name="Serrano A."/>
            <person name="Henrissat B."/>
            <person name="Drula E."/>
            <person name="Hughes K.W."/>
            <person name="Mata J.L."/>
            <person name="Ishikawa N.K."/>
            <person name="Vargas-Isla R."/>
            <person name="Ushijima S."/>
            <person name="Smith C.A."/>
            <person name="Ahrendt S."/>
            <person name="Andreopoulos W."/>
            <person name="He G."/>
            <person name="Labutti K."/>
            <person name="Lipzen A."/>
            <person name="Ng V."/>
            <person name="Riley R."/>
            <person name="Sandor L."/>
            <person name="Barry K."/>
            <person name="Martinez A.T."/>
            <person name="Xiao Y."/>
            <person name="Gibbons J.G."/>
            <person name="Terashima K."/>
            <person name="Grigoriev I.V."/>
            <person name="Hibbett D.S."/>
        </authorList>
    </citation>
    <scope>NUCLEOTIDE SEQUENCE</scope>
    <source>
        <strain evidence="1">TMI1499</strain>
    </source>
</reference>
<dbReference type="EMBL" id="MU795085">
    <property type="protein sequence ID" value="KAJ3810806.1"/>
    <property type="molecule type" value="Genomic_DNA"/>
</dbReference>
<sequence>MVTWLQTYLDMSPDRATWAYVADALIAHHTPKTFENIDEFSKINIFLQSWNTEHKKLPKDLQDMIQTAKRHGLRLDGLAFSRAIIRQMPIWLHSEAKEIRRQHNHKACKCLRKNHKVKTVGDAENLMKLMHTTRHTSRRNCACTACRNTRNNTECEQPNKCYEKARELLNLLPEKWNPISPLPEDFEPDTITPSSYRDGHTFDWRITTHGNLTDAFRIFTEGEKNSALPDIQRNEINTEPTIEAYTDGSCIYNGTDDAVAGAGVYFPNGEYSNCTIRIPDYIKQSNQSGEILGIKEAVETTDEDRSL</sequence>
<organism evidence="1 2">
    <name type="scientific">Lentinula aff. lateritia</name>
    <dbReference type="NCBI Taxonomy" id="2804960"/>
    <lineage>
        <taxon>Eukaryota</taxon>
        <taxon>Fungi</taxon>
        <taxon>Dikarya</taxon>
        <taxon>Basidiomycota</taxon>
        <taxon>Agaricomycotina</taxon>
        <taxon>Agaricomycetes</taxon>
        <taxon>Agaricomycetidae</taxon>
        <taxon>Agaricales</taxon>
        <taxon>Marasmiineae</taxon>
        <taxon>Omphalotaceae</taxon>
        <taxon>Lentinula</taxon>
    </lineage>
</organism>
<gene>
    <name evidence="1" type="ORF">F5876DRAFT_41052</name>
</gene>
<evidence type="ECO:0000313" key="1">
    <source>
        <dbReference type="EMBL" id="KAJ3810806.1"/>
    </source>
</evidence>
<accession>A0ACC1U167</accession>
<protein>
    <submittedName>
        <fullName evidence="1">Uncharacterized protein</fullName>
    </submittedName>
</protein>